<dbReference type="AlphaFoldDB" id="A0AAD4Q9E0"/>
<dbReference type="CDD" id="cd00882">
    <property type="entry name" value="Ras_like_GTPase"/>
    <property type="match status" value="1"/>
</dbReference>
<name>A0AAD4Q9E0_9AGAM</name>
<dbReference type="Gene3D" id="3.40.50.300">
    <property type="entry name" value="P-loop containing nucleotide triphosphate hydrolases"/>
    <property type="match status" value="1"/>
</dbReference>
<evidence type="ECO:0000313" key="3">
    <source>
        <dbReference type="Proteomes" id="UP001201163"/>
    </source>
</evidence>
<dbReference type="Proteomes" id="UP001201163">
    <property type="component" value="Unassembled WGS sequence"/>
</dbReference>
<dbReference type="SUPFAM" id="SSF52540">
    <property type="entry name" value="P-loop containing nucleoside triphosphate hydrolases"/>
    <property type="match status" value="1"/>
</dbReference>
<proteinExistence type="predicted"/>
<protein>
    <recommendedName>
        <fullName evidence="4">G domain-containing protein</fullName>
    </recommendedName>
</protein>
<evidence type="ECO:0000256" key="1">
    <source>
        <dbReference type="SAM" id="MobiDB-lite"/>
    </source>
</evidence>
<keyword evidence="3" id="KW-1185">Reference proteome</keyword>
<dbReference type="InterPro" id="IPR027417">
    <property type="entry name" value="P-loop_NTPase"/>
</dbReference>
<sequence length="571" mass="63327">MGNCSSLCGTAAPDLEVTPLQQPSSLAKEERVPSPKLNRMGQVCRSLENGSIPPAPNLGKAFSVPPNARPTKGSATLPPLPPRRVRAPSEPSSSRLPHPEIRPTSVEHSRASPTRPVTSYPARRPLDSTVRQVLPEQFKFRILVVGKSGSGKSSLIKAVFKVDETAELKYTRGKVDINAEFQPEDNCYLIVHECSGLEPQAEDLQNLQTIRDFILHRTDASCSDSKRLHAVWICVPASDAIDGQLGKGAEEILGLRTVPVVLVFTKFDMVVSKVLFDIPRGDAQPHERAKAQALKMLEESCHRLFHRDSRVVPVSGTYSLYVQKPRHADLVENLVVATDRGILGSSGPSTRFGVREKSRVNAVPLAWSAALRASRDIAVKASIEVGRSRYWRRLWSSDVDFAGHSLKSCVYVIHLDLVEIWNLRDRAKYLSDDGFMAKMSHLVKDLEGPASSMISGPCRTRTGVEFAGWVRHVYRGSERDIRCVMGYIVNLTVILDSIFSKISGDIKGDISLETIASVINGHIDSGKRNKIHDDIWTFVTETFPLRFSVSQDLILEKIIDLIQEFLPPHRK</sequence>
<dbReference type="EMBL" id="JAKELL010000015">
    <property type="protein sequence ID" value="KAH8994220.1"/>
    <property type="molecule type" value="Genomic_DNA"/>
</dbReference>
<feature type="compositionally biased region" description="Basic and acidic residues" evidence="1">
    <location>
        <begin position="97"/>
        <end position="110"/>
    </location>
</feature>
<comment type="caution">
    <text evidence="2">The sequence shown here is derived from an EMBL/GenBank/DDBJ whole genome shotgun (WGS) entry which is preliminary data.</text>
</comment>
<accession>A0AAD4Q9E0</accession>
<gene>
    <name evidence="2" type="ORF">EDB92DRAFT_1944104</name>
</gene>
<reference evidence="2" key="1">
    <citation type="submission" date="2022-01" db="EMBL/GenBank/DDBJ databases">
        <title>Comparative genomics reveals a dynamic genome evolution in the ectomycorrhizal milk-cap (Lactarius) mushrooms.</title>
        <authorList>
            <consortium name="DOE Joint Genome Institute"/>
            <person name="Lebreton A."/>
            <person name="Tang N."/>
            <person name="Kuo A."/>
            <person name="LaButti K."/>
            <person name="Drula E."/>
            <person name="Barry K."/>
            <person name="Clum A."/>
            <person name="Lipzen A."/>
            <person name="Mousain D."/>
            <person name="Ng V."/>
            <person name="Wang R."/>
            <person name="Wang X."/>
            <person name="Dai Y."/>
            <person name="Henrissat B."/>
            <person name="Grigoriev I.V."/>
            <person name="Guerin-Laguette A."/>
            <person name="Yu F."/>
            <person name="Martin F.M."/>
        </authorList>
    </citation>
    <scope>NUCLEOTIDE SEQUENCE</scope>
    <source>
        <strain evidence="2">QP</strain>
    </source>
</reference>
<organism evidence="2 3">
    <name type="scientific">Lactarius akahatsu</name>
    <dbReference type="NCBI Taxonomy" id="416441"/>
    <lineage>
        <taxon>Eukaryota</taxon>
        <taxon>Fungi</taxon>
        <taxon>Dikarya</taxon>
        <taxon>Basidiomycota</taxon>
        <taxon>Agaricomycotina</taxon>
        <taxon>Agaricomycetes</taxon>
        <taxon>Russulales</taxon>
        <taxon>Russulaceae</taxon>
        <taxon>Lactarius</taxon>
    </lineage>
</organism>
<feature type="region of interest" description="Disordered" evidence="1">
    <location>
        <begin position="1"/>
        <end position="122"/>
    </location>
</feature>
<evidence type="ECO:0000313" key="2">
    <source>
        <dbReference type="EMBL" id="KAH8994220.1"/>
    </source>
</evidence>
<evidence type="ECO:0008006" key="4">
    <source>
        <dbReference type="Google" id="ProtNLM"/>
    </source>
</evidence>